<accession>A0A7J7H1N4</accession>
<dbReference type="EMBL" id="JACBKZ010000007">
    <property type="protein sequence ID" value="KAF5946909.1"/>
    <property type="molecule type" value="Genomic_DNA"/>
</dbReference>
<gene>
    <name evidence="6" type="ORF">HYC85_017137</name>
</gene>
<feature type="domain" description="Ubiquitin fusion degradation protein UFD1 N-terminal subdomain 1" evidence="4">
    <location>
        <begin position="13"/>
        <end position="108"/>
    </location>
</feature>
<dbReference type="Pfam" id="PF24842">
    <property type="entry name" value="UFD1_N2"/>
    <property type="match status" value="1"/>
</dbReference>
<dbReference type="PANTHER" id="PTHR12555">
    <property type="entry name" value="UBIQUITIN FUSION DEGRADATON PROTEIN 1"/>
    <property type="match status" value="1"/>
</dbReference>
<evidence type="ECO:0000256" key="2">
    <source>
        <dbReference type="ARBA" id="ARBA00022786"/>
    </source>
</evidence>
<reference evidence="6 7" key="2">
    <citation type="submission" date="2020-07" db="EMBL/GenBank/DDBJ databases">
        <title>Genome assembly of wild tea tree DASZ reveals pedigree and selection history of tea varieties.</title>
        <authorList>
            <person name="Zhang W."/>
        </authorList>
    </citation>
    <scope>NUCLEOTIDE SEQUENCE [LARGE SCALE GENOMIC DNA]</scope>
    <source>
        <strain evidence="7">cv. G240</strain>
        <tissue evidence="6">Leaf</tissue>
    </source>
</reference>
<organism evidence="6 7">
    <name type="scientific">Camellia sinensis</name>
    <name type="common">Tea plant</name>
    <name type="synonym">Thea sinensis</name>
    <dbReference type="NCBI Taxonomy" id="4442"/>
    <lineage>
        <taxon>Eukaryota</taxon>
        <taxon>Viridiplantae</taxon>
        <taxon>Streptophyta</taxon>
        <taxon>Embryophyta</taxon>
        <taxon>Tracheophyta</taxon>
        <taxon>Spermatophyta</taxon>
        <taxon>Magnoliopsida</taxon>
        <taxon>eudicotyledons</taxon>
        <taxon>Gunneridae</taxon>
        <taxon>Pentapetalae</taxon>
        <taxon>asterids</taxon>
        <taxon>Ericales</taxon>
        <taxon>Theaceae</taxon>
        <taxon>Camellia</taxon>
    </lineage>
</organism>
<dbReference type="PANTHER" id="PTHR12555:SF13">
    <property type="entry name" value="UBIQUITIN RECOGNITION FACTOR IN ER-ASSOCIATED DEGRADATION PROTEIN 1"/>
    <property type="match status" value="1"/>
</dbReference>
<dbReference type="Gene3D" id="2.40.40.50">
    <property type="entry name" value="Ubiquitin fusion degradation protein UFD1, N-terminal domain"/>
    <property type="match status" value="1"/>
</dbReference>
<evidence type="ECO:0000313" key="7">
    <source>
        <dbReference type="Proteomes" id="UP000593564"/>
    </source>
</evidence>
<dbReference type="InterPro" id="IPR055418">
    <property type="entry name" value="UFD1_N2"/>
</dbReference>
<evidence type="ECO:0000313" key="6">
    <source>
        <dbReference type="EMBL" id="KAF5946909.1"/>
    </source>
</evidence>
<sequence>MYFDGYGYHGTSFEQTYRCYPASFIDKPQIENGDKIIMPPSALDRLASLHIDYPMLFELRNAATERISHCGVLEFIAEEGMIYMPYWMMENLLLQEGDIVRVKNMTLPKGTYVKAATPYKRLLGYIPIQRPCDLETTLRNFSCLTTGDSIMVAYNNKKYYIDIIETKPSNAISIIETDCEVDFAPPLDYKEPEKLVSTVPSSKALTKGQEAPAETEPKFNPFTGSGRRLDGKPLNYQPPSVSSSSSGSKDKRPNVANGGGQRSSAGSTSQGTARETQGKLVFGRNVNRTKDSQKEAAKEPKQEQPPKKEEPKFLPFTGRKYLLKG</sequence>
<dbReference type="InterPro" id="IPR055417">
    <property type="entry name" value="UFD1_N1"/>
</dbReference>
<dbReference type="Gene3D" id="3.10.330.10">
    <property type="match status" value="1"/>
</dbReference>
<feature type="compositionally biased region" description="Basic and acidic residues" evidence="3">
    <location>
        <begin position="288"/>
        <end position="312"/>
    </location>
</feature>
<comment type="caution">
    <text evidence="6">The sequence shown here is derived from an EMBL/GenBank/DDBJ whole genome shotgun (WGS) entry which is preliminary data.</text>
</comment>
<reference evidence="7" key="1">
    <citation type="journal article" date="2020" name="Nat. Commun.">
        <title>Genome assembly of wild tea tree DASZ reveals pedigree and selection history of tea varieties.</title>
        <authorList>
            <person name="Zhang W."/>
            <person name="Zhang Y."/>
            <person name="Qiu H."/>
            <person name="Guo Y."/>
            <person name="Wan H."/>
            <person name="Zhang X."/>
            <person name="Scossa F."/>
            <person name="Alseekh S."/>
            <person name="Zhang Q."/>
            <person name="Wang P."/>
            <person name="Xu L."/>
            <person name="Schmidt M.H."/>
            <person name="Jia X."/>
            <person name="Li D."/>
            <person name="Zhu A."/>
            <person name="Guo F."/>
            <person name="Chen W."/>
            <person name="Ni D."/>
            <person name="Usadel B."/>
            <person name="Fernie A.R."/>
            <person name="Wen W."/>
        </authorList>
    </citation>
    <scope>NUCLEOTIDE SEQUENCE [LARGE SCALE GENOMIC DNA]</scope>
    <source>
        <strain evidence="7">cv. G240</strain>
    </source>
</reference>
<evidence type="ECO:0000259" key="5">
    <source>
        <dbReference type="Pfam" id="PF24842"/>
    </source>
</evidence>
<name>A0A7J7H1N4_CAMSI</name>
<feature type="region of interest" description="Disordered" evidence="3">
    <location>
        <begin position="201"/>
        <end position="325"/>
    </location>
</feature>
<dbReference type="GO" id="GO:0031593">
    <property type="term" value="F:polyubiquitin modification-dependent protein binding"/>
    <property type="evidence" value="ECO:0007669"/>
    <property type="project" value="TreeGrafter"/>
</dbReference>
<keyword evidence="7" id="KW-1185">Reference proteome</keyword>
<dbReference type="GO" id="GO:0006511">
    <property type="term" value="P:ubiquitin-dependent protein catabolic process"/>
    <property type="evidence" value="ECO:0007669"/>
    <property type="project" value="InterPro"/>
</dbReference>
<keyword evidence="2" id="KW-0833">Ubl conjugation pathway</keyword>
<dbReference type="InterPro" id="IPR042299">
    <property type="entry name" value="Ufd1-like_Nn"/>
</dbReference>
<comment type="similarity">
    <text evidence="1">Belongs to the UFD1 family.</text>
</comment>
<dbReference type="FunFam" id="2.40.40.50:FF:000001">
    <property type="entry name" value="Ubiquitin fusion degradation protein 1 homolog"/>
    <property type="match status" value="1"/>
</dbReference>
<feature type="domain" description="Ubiquitin fusion degradation protein UFD1 N-terminal subdomain 2" evidence="5">
    <location>
        <begin position="134"/>
        <end position="186"/>
    </location>
</feature>
<dbReference type="InterPro" id="IPR004854">
    <property type="entry name" value="Ufd1-like"/>
</dbReference>
<dbReference type="Proteomes" id="UP000593564">
    <property type="component" value="Unassembled WGS sequence"/>
</dbReference>
<dbReference type="Pfam" id="PF03152">
    <property type="entry name" value="UFD1_N1"/>
    <property type="match status" value="1"/>
</dbReference>
<proteinExistence type="inferred from homology"/>
<evidence type="ECO:0000256" key="3">
    <source>
        <dbReference type="SAM" id="MobiDB-lite"/>
    </source>
</evidence>
<protein>
    <submittedName>
        <fullName evidence="6">Uncharacterized protein</fullName>
    </submittedName>
</protein>
<dbReference type="AlphaFoldDB" id="A0A7J7H1N4"/>
<evidence type="ECO:0000259" key="4">
    <source>
        <dbReference type="Pfam" id="PF03152"/>
    </source>
</evidence>
<dbReference type="GO" id="GO:0036503">
    <property type="term" value="P:ERAD pathway"/>
    <property type="evidence" value="ECO:0007669"/>
    <property type="project" value="TreeGrafter"/>
</dbReference>
<feature type="compositionally biased region" description="Polar residues" evidence="3">
    <location>
        <begin position="262"/>
        <end position="275"/>
    </location>
</feature>
<evidence type="ECO:0000256" key="1">
    <source>
        <dbReference type="ARBA" id="ARBA00006043"/>
    </source>
</evidence>
<dbReference type="GO" id="GO:0034098">
    <property type="term" value="C:VCP-NPL4-UFD1 AAA ATPase complex"/>
    <property type="evidence" value="ECO:0007669"/>
    <property type="project" value="TreeGrafter"/>
</dbReference>